<feature type="signal peptide" evidence="1">
    <location>
        <begin position="1"/>
        <end position="24"/>
    </location>
</feature>
<keyword evidence="3" id="KW-1185">Reference proteome</keyword>
<gene>
    <name evidence="2" type="ORF">FMM05_17700</name>
</gene>
<accession>A0A552UW14</accession>
<protein>
    <recommendedName>
        <fullName evidence="4">Lipoprotein</fullName>
    </recommendedName>
</protein>
<dbReference type="RefSeq" id="WP_143374757.1">
    <property type="nucleotide sequence ID" value="NZ_VJVZ01000013.1"/>
</dbReference>
<dbReference type="OrthoDB" id="1376295at2"/>
<feature type="chain" id="PRO_5022232541" description="Lipoprotein" evidence="1">
    <location>
        <begin position="25"/>
        <end position="160"/>
    </location>
</feature>
<dbReference type="Proteomes" id="UP000320643">
    <property type="component" value="Unassembled WGS sequence"/>
</dbReference>
<organism evidence="2 3">
    <name type="scientific">Flavobacterium zepuense</name>
    <dbReference type="NCBI Taxonomy" id="2593302"/>
    <lineage>
        <taxon>Bacteria</taxon>
        <taxon>Pseudomonadati</taxon>
        <taxon>Bacteroidota</taxon>
        <taxon>Flavobacteriia</taxon>
        <taxon>Flavobacteriales</taxon>
        <taxon>Flavobacteriaceae</taxon>
        <taxon>Flavobacterium</taxon>
    </lineage>
</organism>
<name>A0A552UW14_9FLAO</name>
<reference evidence="2 3" key="1">
    <citation type="submission" date="2019-07" db="EMBL/GenBank/DDBJ databases">
        <title>Flavobacterium sp. nov., isolated from glacier ice.</title>
        <authorList>
            <person name="Liu Q."/>
            <person name="Xin Y.-H."/>
        </authorList>
    </citation>
    <scope>NUCLEOTIDE SEQUENCE [LARGE SCALE GENOMIC DNA]</scope>
    <source>
        <strain evidence="2 3">ZT4R6</strain>
    </source>
</reference>
<comment type="caution">
    <text evidence="2">The sequence shown here is derived from an EMBL/GenBank/DDBJ whole genome shotgun (WGS) entry which is preliminary data.</text>
</comment>
<dbReference type="EMBL" id="VJVZ01000013">
    <property type="protein sequence ID" value="TRW22340.1"/>
    <property type="molecule type" value="Genomic_DNA"/>
</dbReference>
<keyword evidence="1" id="KW-0732">Signal</keyword>
<dbReference type="AlphaFoldDB" id="A0A552UW14"/>
<evidence type="ECO:0000313" key="3">
    <source>
        <dbReference type="Proteomes" id="UP000320643"/>
    </source>
</evidence>
<evidence type="ECO:0000313" key="2">
    <source>
        <dbReference type="EMBL" id="TRW22340.1"/>
    </source>
</evidence>
<evidence type="ECO:0000256" key="1">
    <source>
        <dbReference type="SAM" id="SignalP"/>
    </source>
</evidence>
<sequence length="160" mass="17750">MKKIFLVLVAASLFVMCKSSKSSASKADSPKEVAEVRHRDDFRSAKASEKKAVLSELKASEATYSVLIFTQNFKGEKVTASNAKKQLYSGYVISDPKTGIADKIRIDNSVDTKVYDDATKRELIIEAKEAKKAKFIYLMKNPGGDTPFIVTYSNTLRPLK</sequence>
<proteinExistence type="predicted"/>
<evidence type="ECO:0008006" key="4">
    <source>
        <dbReference type="Google" id="ProtNLM"/>
    </source>
</evidence>